<dbReference type="EMBL" id="JAMQBK010000090">
    <property type="protein sequence ID" value="MCM2374561.1"/>
    <property type="molecule type" value="Genomic_DNA"/>
</dbReference>
<evidence type="ECO:0000313" key="2">
    <source>
        <dbReference type="EMBL" id="MCM2374561.1"/>
    </source>
</evidence>
<evidence type="ECO:0000313" key="3">
    <source>
        <dbReference type="Proteomes" id="UP001202961"/>
    </source>
</evidence>
<feature type="domain" description="Helix-turn-helix" evidence="1">
    <location>
        <begin position="64"/>
        <end position="111"/>
    </location>
</feature>
<sequence>MIAFEHFHRLFLRLEQCRHNQLAKLGKKETEIQIPSSALQLLGALLTEFAKGNAVTMFPVHAELTTQQASDLLGVSRPFLVEQLEKGELPFRKVGTHRRVLLKDLMEYKRSMDRKRHEALDELAAQAQELDMGY</sequence>
<reference evidence="2 3" key="1">
    <citation type="journal article" date="2022" name="Syst. Appl. Microbiol.">
        <title>Rhodopirellula aestuarii sp. nov., a novel member of the genus Rhodopirellula isolated from brackish sediments collected in the Tagus River estuary, Portugal.</title>
        <authorList>
            <person name="Vitorino I.R."/>
            <person name="Klimek D."/>
            <person name="Calusinska M."/>
            <person name="Lobo-da-Cunha A."/>
            <person name="Vasconcelos V."/>
            <person name="Lage O.M."/>
        </authorList>
    </citation>
    <scope>NUCLEOTIDE SEQUENCE [LARGE SCALE GENOMIC DNA]</scope>
    <source>
        <strain evidence="2 3">ICT_H3.1</strain>
    </source>
</reference>
<dbReference type="NCBIfam" id="TIGR01764">
    <property type="entry name" value="excise"/>
    <property type="match status" value="1"/>
</dbReference>
<organism evidence="2 3">
    <name type="scientific">Aporhodopirellula aestuarii</name>
    <dbReference type="NCBI Taxonomy" id="2950107"/>
    <lineage>
        <taxon>Bacteria</taxon>
        <taxon>Pseudomonadati</taxon>
        <taxon>Planctomycetota</taxon>
        <taxon>Planctomycetia</taxon>
        <taxon>Pirellulales</taxon>
        <taxon>Pirellulaceae</taxon>
        <taxon>Aporhodopirellula</taxon>
    </lineage>
</organism>
<accession>A0ABT0UE57</accession>
<dbReference type="InterPro" id="IPR010093">
    <property type="entry name" value="SinI_DNA-bd"/>
</dbReference>
<dbReference type="Pfam" id="PF12728">
    <property type="entry name" value="HTH_17"/>
    <property type="match status" value="1"/>
</dbReference>
<proteinExistence type="predicted"/>
<name>A0ABT0UE57_9BACT</name>
<protein>
    <submittedName>
        <fullName evidence="2">Helix-turn-helix domain-containing protein</fullName>
    </submittedName>
</protein>
<dbReference type="InterPro" id="IPR041657">
    <property type="entry name" value="HTH_17"/>
</dbReference>
<comment type="caution">
    <text evidence="2">The sequence shown here is derived from an EMBL/GenBank/DDBJ whole genome shotgun (WGS) entry which is preliminary data.</text>
</comment>
<gene>
    <name evidence="2" type="ORF">NB063_28405</name>
</gene>
<dbReference type="Proteomes" id="UP001202961">
    <property type="component" value="Unassembled WGS sequence"/>
</dbReference>
<keyword evidence="3" id="KW-1185">Reference proteome</keyword>
<evidence type="ECO:0000259" key="1">
    <source>
        <dbReference type="Pfam" id="PF12728"/>
    </source>
</evidence>